<dbReference type="Gramene" id="PRQ30250">
    <property type="protein sequence ID" value="PRQ30250"/>
    <property type="gene ID" value="RchiOBHm_Chr5g0022561"/>
</dbReference>
<keyword evidence="1" id="KW-0812">Transmembrane</keyword>
<keyword evidence="1" id="KW-0472">Membrane</keyword>
<accession>A0A2P6Q7U4</accession>
<comment type="caution">
    <text evidence="2">The sequence shown here is derived from an EMBL/GenBank/DDBJ whole genome shotgun (WGS) entry which is preliminary data.</text>
</comment>
<dbReference type="EMBL" id="PDCK01000043">
    <property type="protein sequence ID" value="PRQ30250.1"/>
    <property type="molecule type" value="Genomic_DNA"/>
</dbReference>
<protein>
    <submittedName>
        <fullName evidence="2">Uncharacterized protein</fullName>
    </submittedName>
</protein>
<dbReference type="Proteomes" id="UP000238479">
    <property type="component" value="Chromosome 5"/>
</dbReference>
<gene>
    <name evidence="2" type="ORF">RchiOBHm_Chr5g0022561</name>
</gene>
<keyword evidence="1" id="KW-1133">Transmembrane helix</keyword>
<evidence type="ECO:0000313" key="3">
    <source>
        <dbReference type="Proteomes" id="UP000238479"/>
    </source>
</evidence>
<name>A0A2P6Q7U4_ROSCH</name>
<feature type="transmembrane region" description="Helical" evidence="1">
    <location>
        <begin position="27"/>
        <end position="46"/>
    </location>
</feature>
<keyword evidence="3" id="KW-1185">Reference proteome</keyword>
<reference evidence="2 3" key="1">
    <citation type="journal article" date="2018" name="Nat. Genet.">
        <title>The Rosa genome provides new insights in the design of modern roses.</title>
        <authorList>
            <person name="Bendahmane M."/>
        </authorList>
    </citation>
    <scope>NUCLEOTIDE SEQUENCE [LARGE SCALE GENOMIC DNA]</scope>
    <source>
        <strain evidence="3">cv. Old Blush</strain>
    </source>
</reference>
<evidence type="ECO:0000256" key="1">
    <source>
        <dbReference type="SAM" id="Phobius"/>
    </source>
</evidence>
<organism evidence="2 3">
    <name type="scientific">Rosa chinensis</name>
    <name type="common">China rose</name>
    <dbReference type="NCBI Taxonomy" id="74649"/>
    <lineage>
        <taxon>Eukaryota</taxon>
        <taxon>Viridiplantae</taxon>
        <taxon>Streptophyta</taxon>
        <taxon>Embryophyta</taxon>
        <taxon>Tracheophyta</taxon>
        <taxon>Spermatophyta</taxon>
        <taxon>Magnoliopsida</taxon>
        <taxon>eudicotyledons</taxon>
        <taxon>Gunneridae</taxon>
        <taxon>Pentapetalae</taxon>
        <taxon>rosids</taxon>
        <taxon>fabids</taxon>
        <taxon>Rosales</taxon>
        <taxon>Rosaceae</taxon>
        <taxon>Rosoideae</taxon>
        <taxon>Rosoideae incertae sedis</taxon>
        <taxon>Rosa</taxon>
    </lineage>
</organism>
<proteinExistence type="predicted"/>
<feature type="transmembrane region" description="Helical" evidence="1">
    <location>
        <begin position="53"/>
        <end position="71"/>
    </location>
</feature>
<evidence type="ECO:0000313" key="2">
    <source>
        <dbReference type="EMBL" id="PRQ30250.1"/>
    </source>
</evidence>
<sequence>MQLLLQRFKSAVENLTQLLIYSRNPEFSLVDTAILFKFFLLLSLLLCTSLEKLSLVSLISQYLLLIISWGTSPLSCANFSL</sequence>
<dbReference type="AlphaFoldDB" id="A0A2P6Q7U4"/>